<comment type="caution">
    <text evidence="1">The sequence shown here is derived from an EMBL/GenBank/DDBJ whole genome shotgun (WGS) entry which is preliminary data.</text>
</comment>
<dbReference type="EMBL" id="JADCNM010000013">
    <property type="protein sequence ID" value="KAG0456658.1"/>
    <property type="molecule type" value="Genomic_DNA"/>
</dbReference>
<gene>
    <name evidence="1" type="ORF">HPP92_024446</name>
</gene>
<dbReference type="OrthoDB" id="1519759at2759"/>
<proteinExistence type="predicted"/>
<accession>A0A835PPR3</accession>
<reference evidence="1 2" key="1">
    <citation type="journal article" date="2020" name="Nat. Food">
        <title>A phased Vanilla planifolia genome enables genetic improvement of flavour and production.</title>
        <authorList>
            <person name="Hasing T."/>
            <person name="Tang H."/>
            <person name="Brym M."/>
            <person name="Khazi F."/>
            <person name="Huang T."/>
            <person name="Chambers A.H."/>
        </authorList>
    </citation>
    <scope>NUCLEOTIDE SEQUENCE [LARGE SCALE GENOMIC DNA]</scope>
    <source>
        <tissue evidence="1">Leaf</tissue>
    </source>
</reference>
<evidence type="ECO:0000313" key="1">
    <source>
        <dbReference type="EMBL" id="KAG0456658.1"/>
    </source>
</evidence>
<dbReference type="AlphaFoldDB" id="A0A835PPR3"/>
<dbReference type="Proteomes" id="UP000639772">
    <property type="component" value="Chromosome 13"/>
</dbReference>
<protein>
    <submittedName>
        <fullName evidence="1">Uncharacterized protein</fullName>
    </submittedName>
</protein>
<sequence>MELISLQGKTTFFEKRVDEYQKALVMSSLNDYPYISLCQAEMAMGKTNFFEKRVDEYQKALVMSSLNGNGIIHEFHMDDEF</sequence>
<evidence type="ECO:0000313" key="2">
    <source>
        <dbReference type="Proteomes" id="UP000639772"/>
    </source>
</evidence>
<organism evidence="1 2">
    <name type="scientific">Vanilla planifolia</name>
    <name type="common">Vanilla</name>
    <dbReference type="NCBI Taxonomy" id="51239"/>
    <lineage>
        <taxon>Eukaryota</taxon>
        <taxon>Viridiplantae</taxon>
        <taxon>Streptophyta</taxon>
        <taxon>Embryophyta</taxon>
        <taxon>Tracheophyta</taxon>
        <taxon>Spermatophyta</taxon>
        <taxon>Magnoliopsida</taxon>
        <taxon>Liliopsida</taxon>
        <taxon>Asparagales</taxon>
        <taxon>Orchidaceae</taxon>
        <taxon>Vanilloideae</taxon>
        <taxon>Vanilleae</taxon>
        <taxon>Vanilla</taxon>
    </lineage>
</organism>
<name>A0A835PPR3_VANPL</name>